<evidence type="ECO:0000313" key="1">
    <source>
        <dbReference type="EMBL" id="KAH8038214.1"/>
    </source>
</evidence>
<organism evidence="1 2">
    <name type="scientific">Rhipicephalus microplus</name>
    <name type="common">Cattle tick</name>
    <name type="synonym">Boophilus microplus</name>
    <dbReference type="NCBI Taxonomy" id="6941"/>
    <lineage>
        <taxon>Eukaryota</taxon>
        <taxon>Metazoa</taxon>
        <taxon>Ecdysozoa</taxon>
        <taxon>Arthropoda</taxon>
        <taxon>Chelicerata</taxon>
        <taxon>Arachnida</taxon>
        <taxon>Acari</taxon>
        <taxon>Parasitiformes</taxon>
        <taxon>Ixodida</taxon>
        <taxon>Ixodoidea</taxon>
        <taxon>Ixodidae</taxon>
        <taxon>Rhipicephalinae</taxon>
        <taxon>Rhipicephalus</taxon>
        <taxon>Boophilus</taxon>
    </lineage>
</organism>
<accession>A0A9J6EV50</accession>
<name>A0A9J6EV50_RHIMP</name>
<sequence length="212" mass="23054">MDNSMPYSVTLLSSLGMLTDAWNAVTSATIRNCFEHAFRIPGCSIATSSDCLQTEGDDESQVLSALKAHNIAADLDSYAATDDNLCVCREDTLDDLVAEVLPAQHSSESEEEPEVENVTTAQAFQYIAKTEGDDESQVLSTLKAHNIAADLDSYAATDDNLCVCREDTLDDLVAEVLPAQHSSESEEEPEVENVTTAQAFQYIAKSRICENF</sequence>
<proteinExistence type="predicted"/>
<dbReference type="EMBL" id="JABSTU010000002">
    <property type="protein sequence ID" value="KAH8038214.1"/>
    <property type="molecule type" value="Genomic_DNA"/>
</dbReference>
<evidence type="ECO:0008006" key="3">
    <source>
        <dbReference type="Google" id="ProtNLM"/>
    </source>
</evidence>
<dbReference type="Proteomes" id="UP000821866">
    <property type="component" value="Chromosome 10"/>
</dbReference>
<reference evidence="1" key="1">
    <citation type="journal article" date="2020" name="Cell">
        <title>Large-Scale Comparative Analyses of Tick Genomes Elucidate Their Genetic Diversity and Vector Capacities.</title>
        <authorList>
            <consortium name="Tick Genome and Microbiome Consortium (TIGMIC)"/>
            <person name="Jia N."/>
            <person name="Wang J."/>
            <person name="Shi W."/>
            <person name="Du L."/>
            <person name="Sun Y."/>
            <person name="Zhan W."/>
            <person name="Jiang J.F."/>
            <person name="Wang Q."/>
            <person name="Zhang B."/>
            <person name="Ji P."/>
            <person name="Bell-Sakyi L."/>
            <person name="Cui X.M."/>
            <person name="Yuan T.T."/>
            <person name="Jiang B.G."/>
            <person name="Yang W.F."/>
            <person name="Lam T.T."/>
            <person name="Chang Q.C."/>
            <person name="Ding S.J."/>
            <person name="Wang X.J."/>
            <person name="Zhu J.G."/>
            <person name="Ruan X.D."/>
            <person name="Zhao L."/>
            <person name="Wei J.T."/>
            <person name="Ye R.Z."/>
            <person name="Que T.C."/>
            <person name="Du C.H."/>
            <person name="Zhou Y.H."/>
            <person name="Cheng J.X."/>
            <person name="Dai P.F."/>
            <person name="Guo W.B."/>
            <person name="Han X.H."/>
            <person name="Huang E.J."/>
            <person name="Li L.F."/>
            <person name="Wei W."/>
            <person name="Gao Y.C."/>
            <person name="Liu J.Z."/>
            <person name="Shao H.Z."/>
            <person name="Wang X."/>
            <person name="Wang C.C."/>
            <person name="Yang T.C."/>
            <person name="Huo Q.B."/>
            <person name="Li W."/>
            <person name="Chen H.Y."/>
            <person name="Chen S.E."/>
            <person name="Zhou L.G."/>
            <person name="Ni X.B."/>
            <person name="Tian J.H."/>
            <person name="Sheng Y."/>
            <person name="Liu T."/>
            <person name="Pan Y.S."/>
            <person name="Xia L.Y."/>
            <person name="Li J."/>
            <person name="Zhao F."/>
            <person name="Cao W.C."/>
        </authorList>
    </citation>
    <scope>NUCLEOTIDE SEQUENCE</scope>
    <source>
        <strain evidence="1">Rmic-2018</strain>
    </source>
</reference>
<evidence type="ECO:0000313" key="2">
    <source>
        <dbReference type="Proteomes" id="UP000821866"/>
    </source>
</evidence>
<comment type="caution">
    <text evidence="1">The sequence shown here is derived from an EMBL/GenBank/DDBJ whole genome shotgun (WGS) entry which is preliminary data.</text>
</comment>
<reference evidence="1" key="2">
    <citation type="submission" date="2021-09" db="EMBL/GenBank/DDBJ databases">
        <authorList>
            <person name="Jia N."/>
            <person name="Wang J."/>
            <person name="Shi W."/>
            <person name="Du L."/>
            <person name="Sun Y."/>
            <person name="Zhan W."/>
            <person name="Jiang J."/>
            <person name="Wang Q."/>
            <person name="Zhang B."/>
            <person name="Ji P."/>
            <person name="Sakyi L.B."/>
            <person name="Cui X."/>
            <person name="Yuan T."/>
            <person name="Jiang B."/>
            <person name="Yang W."/>
            <person name="Lam T.T.-Y."/>
            <person name="Chang Q."/>
            <person name="Ding S."/>
            <person name="Wang X."/>
            <person name="Zhu J."/>
            <person name="Ruan X."/>
            <person name="Zhao L."/>
            <person name="Wei J."/>
            <person name="Que T."/>
            <person name="Du C."/>
            <person name="Cheng J."/>
            <person name="Dai P."/>
            <person name="Han X."/>
            <person name="Huang E."/>
            <person name="Gao Y."/>
            <person name="Liu J."/>
            <person name="Shao H."/>
            <person name="Ye R."/>
            <person name="Li L."/>
            <person name="Wei W."/>
            <person name="Wang X."/>
            <person name="Wang C."/>
            <person name="Huo Q."/>
            <person name="Li W."/>
            <person name="Guo W."/>
            <person name="Chen H."/>
            <person name="Chen S."/>
            <person name="Zhou L."/>
            <person name="Zhou L."/>
            <person name="Ni X."/>
            <person name="Tian J."/>
            <person name="Zhou Y."/>
            <person name="Sheng Y."/>
            <person name="Liu T."/>
            <person name="Pan Y."/>
            <person name="Xia L."/>
            <person name="Li J."/>
            <person name="Zhao F."/>
            <person name="Cao W."/>
        </authorList>
    </citation>
    <scope>NUCLEOTIDE SEQUENCE</scope>
    <source>
        <strain evidence="1">Rmic-2018</strain>
        <tissue evidence="1">Larvae</tissue>
    </source>
</reference>
<keyword evidence="2" id="KW-1185">Reference proteome</keyword>
<gene>
    <name evidence="1" type="ORF">HPB51_024987</name>
</gene>
<protein>
    <recommendedName>
        <fullName evidence="3">Tick transposon</fullName>
    </recommendedName>
</protein>
<dbReference type="AlphaFoldDB" id="A0A9J6EV50"/>